<comment type="caution">
    <text evidence="1">The sequence shown here is derived from an EMBL/GenBank/DDBJ whole genome shotgun (WGS) entry which is preliminary data.</text>
</comment>
<organism evidence="1 2">
    <name type="scientific">Paractinoplanes rishiriensis</name>
    <dbReference type="NCBI Taxonomy" id="1050105"/>
    <lineage>
        <taxon>Bacteria</taxon>
        <taxon>Bacillati</taxon>
        <taxon>Actinomycetota</taxon>
        <taxon>Actinomycetes</taxon>
        <taxon>Micromonosporales</taxon>
        <taxon>Micromonosporaceae</taxon>
        <taxon>Paractinoplanes</taxon>
    </lineage>
</organism>
<evidence type="ECO:0000313" key="2">
    <source>
        <dbReference type="Proteomes" id="UP000636960"/>
    </source>
</evidence>
<accession>A0A919JY77</accession>
<protein>
    <submittedName>
        <fullName evidence="1">Uncharacterized protein</fullName>
    </submittedName>
</protein>
<gene>
    <name evidence="1" type="ORF">Ari01nite_29520</name>
</gene>
<sequence length="71" mass="7590">MGGGRRARDGEQDECGDGECRATYASEHGWRSFHAEGSGAWMGVTRHVGEGTLFETLMSVNESVIGSGIEN</sequence>
<proteinExistence type="predicted"/>
<name>A0A919JY77_9ACTN</name>
<evidence type="ECO:0000313" key="1">
    <source>
        <dbReference type="EMBL" id="GIE95487.1"/>
    </source>
</evidence>
<dbReference type="EMBL" id="BOMV01000031">
    <property type="protein sequence ID" value="GIE95487.1"/>
    <property type="molecule type" value="Genomic_DNA"/>
</dbReference>
<dbReference type="Proteomes" id="UP000636960">
    <property type="component" value="Unassembled WGS sequence"/>
</dbReference>
<reference evidence="1" key="1">
    <citation type="submission" date="2021-01" db="EMBL/GenBank/DDBJ databases">
        <title>Whole genome shotgun sequence of Actinoplanes rishiriensis NBRC 108556.</title>
        <authorList>
            <person name="Komaki H."/>
            <person name="Tamura T."/>
        </authorList>
    </citation>
    <scope>NUCLEOTIDE SEQUENCE</scope>
    <source>
        <strain evidence="1">NBRC 108556</strain>
    </source>
</reference>
<keyword evidence="2" id="KW-1185">Reference proteome</keyword>
<dbReference type="AlphaFoldDB" id="A0A919JY77"/>